<proteinExistence type="predicted"/>
<feature type="transmembrane region" description="Helical" evidence="1">
    <location>
        <begin position="253"/>
        <end position="276"/>
    </location>
</feature>
<protein>
    <submittedName>
        <fullName evidence="2">Uncharacterized protein</fullName>
    </submittedName>
</protein>
<gene>
    <name evidence="2" type="ORF">SteCoe_4251</name>
</gene>
<accession>A0A1R2CV70</accession>
<dbReference type="GO" id="GO:0005886">
    <property type="term" value="C:plasma membrane"/>
    <property type="evidence" value="ECO:0007669"/>
    <property type="project" value="TreeGrafter"/>
</dbReference>
<feature type="transmembrane region" description="Helical" evidence="1">
    <location>
        <begin position="87"/>
        <end position="104"/>
    </location>
</feature>
<comment type="caution">
    <text evidence="2">The sequence shown here is derived from an EMBL/GenBank/DDBJ whole genome shotgun (WGS) entry which is preliminary data.</text>
</comment>
<dbReference type="PANTHER" id="PTHR43535">
    <property type="entry name" value="PHOSPHATIDATE CYTIDYLYLTRANSFERASE"/>
    <property type="match status" value="1"/>
</dbReference>
<dbReference type="PANTHER" id="PTHR43535:SF1">
    <property type="entry name" value="PHOSPHATIDATE CYTIDYLYLTRANSFERASE"/>
    <property type="match status" value="1"/>
</dbReference>
<keyword evidence="1" id="KW-0812">Transmembrane</keyword>
<keyword evidence="1" id="KW-0472">Membrane</keyword>
<dbReference type="AlphaFoldDB" id="A0A1R2CV70"/>
<organism evidence="2 3">
    <name type="scientific">Stentor coeruleus</name>
    <dbReference type="NCBI Taxonomy" id="5963"/>
    <lineage>
        <taxon>Eukaryota</taxon>
        <taxon>Sar</taxon>
        <taxon>Alveolata</taxon>
        <taxon>Ciliophora</taxon>
        <taxon>Postciliodesmatophora</taxon>
        <taxon>Heterotrichea</taxon>
        <taxon>Heterotrichida</taxon>
        <taxon>Stentoridae</taxon>
        <taxon>Stentor</taxon>
    </lineage>
</organism>
<reference evidence="2 3" key="1">
    <citation type="submission" date="2016-11" db="EMBL/GenBank/DDBJ databases">
        <title>The macronuclear genome of Stentor coeruleus: a giant cell with tiny introns.</title>
        <authorList>
            <person name="Slabodnick M."/>
            <person name="Ruby J.G."/>
            <person name="Reiff S.B."/>
            <person name="Swart E.C."/>
            <person name="Gosai S."/>
            <person name="Prabakaran S."/>
            <person name="Witkowska E."/>
            <person name="Larue G.E."/>
            <person name="Fisher S."/>
            <person name="Freeman R.M."/>
            <person name="Gunawardena J."/>
            <person name="Chu W."/>
            <person name="Stover N.A."/>
            <person name="Gregory B.D."/>
            <person name="Nowacki M."/>
            <person name="Derisi J."/>
            <person name="Roy S.W."/>
            <person name="Marshall W.F."/>
            <person name="Sood P."/>
        </authorList>
    </citation>
    <scope>NUCLEOTIDE SEQUENCE [LARGE SCALE GENOMIC DNA]</scope>
    <source>
        <strain evidence="2">WM001</strain>
    </source>
</reference>
<feature type="transmembrane region" description="Helical" evidence="1">
    <location>
        <begin position="157"/>
        <end position="181"/>
    </location>
</feature>
<feature type="transmembrane region" description="Helical" evidence="1">
    <location>
        <begin position="187"/>
        <end position="204"/>
    </location>
</feature>
<feature type="transmembrane region" description="Helical" evidence="1">
    <location>
        <begin position="20"/>
        <end position="37"/>
    </location>
</feature>
<dbReference type="EMBL" id="MPUH01000052">
    <property type="protein sequence ID" value="OMJ92912.1"/>
    <property type="molecule type" value="Genomic_DNA"/>
</dbReference>
<evidence type="ECO:0000313" key="3">
    <source>
        <dbReference type="Proteomes" id="UP000187209"/>
    </source>
</evidence>
<feature type="transmembrane region" description="Helical" evidence="1">
    <location>
        <begin position="225"/>
        <end position="247"/>
    </location>
</feature>
<sequence>MMVSLKRILCWFGLFFLLEYYRIFVIVLNTCLSLSYYEYQSIFRKICESQTGKKEEIYISQLSGSFIPLILNQVFTISSSLFSENPERMLCMCLFISIVILSFTRIRQYSSFCIEVTEEKRKKKKLTKSRDEDNLYIGVFKWVRISALCFTFMMGDIFFISLITFPYCYSIILLNLPYFLYREGKNLMFLWLTLSLANKVFLHFRAGKTKILYHVSPGKTVEGIFIMYLLNLILALVLRAFSGFWLIPELDLLNFLVISVIVSTSGIIGSTAGSFIKRVAMVKDSGNGIAGFSGFFDQIDYIVLAGPGIYYYITLCT</sequence>
<evidence type="ECO:0000256" key="1">
    <source>
        <dbReference type="SAM" id="Phobius"/>
    </source>
</evidence>
<dbReference type="Proteomes" id="UP000187209">
    <property type="component" value="Unassembled WGS sequence"/>
</dbReference>
<name>A0A1R2CV70_9CILI</name>
<keyword evidence="3" id="KW-1185">Reference proteome</keyword>
<evidence type="ECO:0000313" key="2">
    <source>
        <dbReference type="EMBL" id="OMJ92912.1"/>
    </source>
</evidence>
<dbReference type="Pfam" id="PF01148">
    <property type="entry name" value="CTP_transf_1"/>
    <property type="match status" value="1"/>
</dbReference>
<keyword evidence="1" id="KW-1133">Transmembrane helix</keyword>
<feature type="transmembrane region" description="Helical" evidence="1">
    <location>
        <begin position="57"/>
        <end position="75"/>
    </location>
</feature>